<sequence>MHVSRRLLFASACWEVARPRTALNAGHLLIRLTNPAMAFDLRSATDWLHCHNTARQALAEVLGAGRCIVMFAHQWHPIGAAIGEPEAESSTPTFHVFGRWDAEPVTPGEQLRLPVQRRVPAAAEELSEYDGGLRTALRRLAVARPAEPVPPVEGTLPELTARTPNFKAGAHHTVLAPALPPAPGGPGLTPGHLLALAAAVEGLAARPGVTGLSCVAPEPGPGGLEVHAMGRSAGEFRNPMQEFLDLPEVSQALL</sequence>
<dbReference type="RefSeq" id="WP_254746845.1">
    <property type="nucleotide sequence ID" value="NZ_JANCLV010000001.1"/>
</dbReference>
<accession>A0ABT1LII1</accession>
<name>A0ABT1LII1_9MICC</name>
<dbReference type="Proteomes" id="UP001524318">
    <property type="component" value="Unassembled WGS sequence"/>
</dbReference>
<proteinExistence type="predicted"/>
<gene>
    <name evidence="1" type="ORF">NFC73_00720</name>
</gene>
<keyword evidence="2" id="KW-1185">Reference proteome</keyword>
<organism evidence="1 2">
    <name type="scientific">Pseudarthrobacter humi</name>
    <dbReference type="NCBI Taxonomy" id="2952523"/>
    <lineage>
        <taxon>Bacteria</taxon>
        <taxon>Bacillati</taxon>
        <taxon>Actinomycetota</taxon>
        <taxon>Actinomycetes</taxon>
        <taxon>Micrococcales</taxon>
        <taxon>Micrococcaceae</taxon>
        <taxon>Pseudarthrobacter</taxon>
    </lineage>
</organism>
<comment type="caution">
    <text evidence="1">The sequence shown here is derived from an EMBL/GenBank/DDBJ whole genome shotgun (WGS) entry which is preliminary data.</text>
</comment>
<protein>
    <submittedName>
        <fullName evidence="1">Uncharacterized protein</fullName>
    </submittedName>
</protein>
<reference evidence="1 2" key="1">
    <citation type="submission" date="2022-06" db="EMBL/GenBank/DDBJ databases">
        <title>Pseudarthrobacter sp. strain RMG13 Genome sequencing and assembly.</title>
        <authorList>
            <person name="Kim I."/>
        </authorList>
    </citation>
    <scope>NUCLEOTIDE SEQUENCE [LARGE SCALE GENOMIC DNA]</scope>
    <source>
        <strain evidence="1 2">RMG13</strain>
    </source>
</reference>
<dbReference type="EMBL" id="JANCLV010000001">
    <property type="protein sequence ID" value="MCP8998263.1"/>
    <property type="molecule type" value="Genomic_DNA"/>
</dbReference>
<evidence type="ECO:0000313" key="1">
    <source>
        <dbReference type="EMBL" id="MCP8998263.1"/>
    </source>
</evidence>
<evidence type="ECO:0000313" key="2">
    <source>
        <dbReference type="Proteomes" id="UP001524318"/>
    </source>
</evidence>